<evidence type="ECO:0000313" key="1">
    <source>
        <dbReference type="EMBL" id="CBX28073.1"/>
    </source>
</evidence>
<accession>E1YBX9</accession>
<dbReference type="Pfam" id="PF12441">
    <property type="entry name" value="CopG_antitoxin"/>
    <property type="match status" value="1"/>
</dbReference>
<sequence>MSKIKLDKDEQEILESFERGEWKSVQNVKAEIMKHQHYARKTLKKDKRVNIRISSKVLEEIQALAVENGIPYQTLMSSVLHRYVSGYLIEKPRPNKSFESDA</sequence>
<organism evidence="1">
    <name type="scientific">uncultured Desulfobacterium sp</name>
    <dbReference type="NCBI Taxonomy" id="201089"/>
    <lineage>
        <taxon>Bacteria</taxon>
        <taxon>Pseudomonadati</taxon>
        <taxon>Thermodesulfobacteriota</taxon>
        <taxon>Desulfobacteria</taxon>
        <taxon>Desulfobacterales</taxon>
        <taxon>Desulfobacteriaceae</taxon>
        <taxon>Desulfobacterium</taxon>
        <taxon>environmental samples</taxon>
    </lineage>
</organism>
<dbReference type="InterPro" id="IPR022148">
    <property type="entry name" value="CopG_antitoxin"/>
</dbReference>
<proteinExistence type="predicted"/>
<protein>
    <recommendedName>
        <fullName evidence="2">Antitoxin</fullName>
    </recommendedName>
</protein>
<reference evidence="1" key="1">
    <citation type="journal article" date="2011" name="Environ. Microbiol.">
        <title>Genomic insights into the metabolic potential of the polycyclic aromatic hydrocarbon degrading sulfate-reducing Deltaproteobacterium N47.</title>
        <authorList>
            <person name="Bergmann F."/>
            <person name="Selesi D."/>
            <person name="Weinmaier T."/>
            <person name="Tischler P."/>
            <person name="Rattei T."/>
            <person name="Meckenstock R.U."/>
        </authorList>
    </citation>
    <scope>NUCLEOTIDE SEQUENCE</scope>
</reference>
<name>E1YBX9_9BACT</name>
<dbReference type="AlphaFoldDB" id="E1YBX9"/>
<gene>
    <name evidence="1" type="ORF">N47_G33970</name>
</gene>
<dbReference type="EMBL" id="FR695868">
    <property type="protein sequence ID" value="CBX28073.1"/>
    <property type="molecule type" value="Genomic_DNA"/>
</dbReference>
<evidence type="ECO:0008006" key="2">
    <source>
        <dbReference type="Google" id="ProtNLM"/>
    </source>
</evidence>